<proteinExistence type="predicted"/>
<feature type="domain" description="YqhI" evidence="2">
    <location>
        <begin position="2"/>
        <end position="27"/>
    </location>
</feature>
<dbReference type="InterPro" id="IPR057802">
    <property type="entry name" value="YqhI_dom"/>
</dbReference>
<gene>
    <name evidence="3" type="ORF">GCM10008119_07510</name>
</gene>
<evidence type="ECO:0000259" key="1">
    <source>
        <dbReference type="Pfam" id="PF01738"/>
    </source>
</evidence>
<dbReference type="PANTHER" id="PTHR46623">
    <property type="entry name" value="CARBOXYMETHYLENEBUTENOLIDASE-RELATED"/>
    <property type="match status" value="1"/>
</dbReference>
<dbReference type="InterPro" id="IPR029058">
    <property type="entry name" value="AB_hydrolase_fold"/>
</dbReference>
<dbReference type="Proteomes" id="UP000645390">
    <property type="component" value="Unassembled WGS sequence"/>
</dbReference>
<keyword evidence="4" id="KW-1185">Reference proteome</keyword>
<dbReference type="Pfam" id="PF01738">
    <property type="entry name" value="DLH"/>
    <property type="match status" value="1"/>
</dbReference>
<dbReference type="InterPro" id="IPR006311">
    <property type="entry name" value="TAT_signal"/>
</dbReference>
<name>A0ABQ2BG83_9SPHI</name>
<comment type="caution">
    <text evidence="3">The sequence shown here is derived from an EMBL/GenBank/DDBJ whole genome shotgun (WGS) entry which is preliminary data.</text>
</comment>
<dbReference type="EMBL" id="BMDJ01000002">
    <property type="protein sequence ID" value="GGI23411.1"/>
    <property type="molecule type" value="Genomic_DNA"/>
</dbReference>
<evidence type="ECO:0000259" key="2">
    <source>
        <dbReference type="Pfam" id="PF23678"/>
    </source>
</evidence>
<dbReference type="InterPro" id="IPR002925">
    <property type="entry name" value="Dienelactn_hydro"/>
</dbReference>
<evidence type="ECO:0000313" key="4">
    <source>
        <dbReference type="Proteomes" id="UP000645390"/>
    </source>
</evidence>
<protein>
    <submittedName>
        <fullName evidence="3">Carboxymethylenebutenolidase</fullName>
    </submittedName>
</protein>
<accession>A0ABQ2BG83</accession>
<dbReference type="SUPFAM" id="SSF53474">
    <property type="entry name" value="alpha/beta-Hydrolases"/>
    <property type="match status" value="1"/>
</dbReference>
<dbReference type="InterPro" id="IPR051049">
    <property type="entry name" value="Dienelactone_hydrolase-like"/>
</dbReference>
<reference evidence="4" key="1">
    <citation type="journal article" date="2019" name="Int. J. Syst. Evol. Microbiol.">
        <title>The Global Catalogue of Microorganisms (GCM) 10K type strain sequencing project: providing services to taxonomists for standard genome sequencing and annotation.</title>
        <authorList>
            <consortium name="The Broad Institute Genomics Platform"/>
            <consortium name="The Broad Institute Genome Sequencing Center for Infectious Disease"/>
            <person name="Wu L."/>
            <person name="Ma J."/>
        </authorList>
    </citation>
    <scope>NUCLEOTIDE SEQUENCE [LARGE SCALE GENOMIC DNA]</scope>
    <source>
        <strain evidence="4">CCM 8939</strain>
    </source>
</reference>
<dbReference type="PROSITE" id="PS51318">
    <property type="entry name" value="TAT"/>
    <property type="match status" value="1"/>
</dbReference>
<dbReference type="Gene3D" id="3.40.50.1820">
    <property type="entry name" value="alpha/beta hydrolase"/>
    <property type="match status" value="1"/>
</dbReference>
<feature type="domain" description="Dienelactone hydrolase" evidence="1">
    <location>
        <begin position="72"/>
        <end position="280"/>
    </location>
</feature>
<dbReference type="PANTHER" id="PTHR46623:SF6">
    <property type="entry name" value="ALPHA_BETA-HYDROLASES SUPERFAMILY PROTEIN"/>
    <property type="match status" value="1"/>
</dbReference>
<sequence>MDQKIINLYDKYTHSQLSRKEFMKKLAILAGSTALAVTILPLLENSYASASEFLSDDITSEEITFPGIEGDMRAILAKPKGKKNLGSVLVIHENRGLNPHIIDVTKGVAAEGFIALGVDALSPLGGTPTDEDKGRELIGKLDPEKNLQNYLKGLEYLRKIKGGNGKVGCVGFCWGGGMSNKLAVNDPKLQVAVAYYGAQPNVADVAKIKASIMMHYGGLDERINAGIPAYDAALKAASVDYKIFIYDGVNHAFNNNTSPTRYNEAAAKLAWGRTIDLFKSKLS</sequence>
<evidence type="ECO:0000313" key="3">
    <source>
        <dbReference type="EMBL" id="GGI23411.1"/>
    </source>
</evidence>
<dbReference type="Pfam" id="PF23678">
    <property type="entry name" value="YqhI"/>
    <property type="match status" value="1"/>
</dbReference>
<organism evidence="3 4">
    <name type="scientific">Pedobacter mendelii</name>
    <dbReference type="NCBI Taxonomy" id="1908240"/>
    <lineage>
        <taxon>Bacteria</taxon>
        <taxon>Pseudomonadati</taxon>
        <taxon>Bacteroidota</taxon>
        <taxon>Sphingobacteriia</taxon>
        <taxon>Sphingobacteriales</taxon>
        <taxon>Sphingobacteriaceae</taxon>
        <taxon>Pedobacter</taxon>
    </lineage>
</organism>
<dbReference type="RefSeq" id="WP_188411929.1">
    <property type="nucleotide sequence ID" value="NZ_BMDJ01000002.1"/>
</dbReference>